<sequence length="177" mass="19823">RWKAIMAGRCWLEASLDRSSKLGLEVLQKAKRRSKTWRSGGSSCTRWDTSHAEVLDHFAAHMTLDNAFAKIVECMSETSHQCKRFYSSASAAELHQQEQTHVCRFHSKRLLQTSSQIQTTALTSKRAYSTGLSEPEDFLIKVSPGTYAVTAAMQDAGPQTRVVHIDAGESMRLTFDL</sequence>
<gene>
    <name evidence="1" type="ORF">C0J50_16616</name>
</gene>
<comment type="caution">
    <text evidence="1">The sequence shown here is derived from an EMBL/GenBank/DDBJ whole genome shotgun (WGS) entry which is preliminary data.</text>
</comment>
<organism evidence="1 2">
    <name type="scientific">Silurus asotus</name>
    <name type="common">Amur catfish</name>
    <name type="synonym">Parasilurus asotus</name>
    <dbReference type="NCBI Taxonomy" id="30991"/>
    <lineage>
        <taxon>Eukaryota</taxon>
        <taxon>Metazoa</taxon>
        <taxon>Chordata</taxon>
        <taxon>Craniata</taxon>
        <taxon>Vertebrata</taxon>
        <taxon>Euteleostomi</taxon>
        <taxon>Actinopterygii</taxon>
        <taxon>Neopterygii</taxon>
        <taxon>Teleostei</taxon>
        <taxon>Ostariophysi</taxon>
        <taxon>Siluriformes</taxon>
        <taxon>Siluridae</taxon>
        <taxon>Silurus</taxon>
    </lineage>
</organism>
<evidence type="ECO:0000313" key="2">
    <source>
        <dbReference type="Proteomes" id="UP001205998"/>
    </source>
</evidence>
<reference evidence="1" key="1">
    <citation type="submission" date="2018-07" db="EMBL/GenBank/DDBJ databases">
        <title>Comparative genomics of catfishes provides insights into carnivory and benthic adaptation.</title>
        <authorList>
            <person name="Zhang Y."/>
            <person name="Wang D."/>
            <person name="Peng Z."/>
            <person name="Zheng S."/>
            <person name="Shao F."/>
            <person name="Tao W."/>
        </authorList>
    </citation>
    <scope>NUCLEOTIDE SEQUENCE</scope>
    <source>
        <strain evidence="1">Chongqing</strain>
    </source>
</reference>
<dbReference type="AlphaFoldDB" id="A0AAD5FNV3"/>
<name>A0AAD5FNV3_SILAS</name>
<accession>A0AAD5FNV3</accession>
<dbReference type="GO" id="GO:1901222">
    <property type="term" value="P:regulation of non-canonical NF-kappaB signal transduction"/>
    <property type="evidence" value="ECO:0007669"/>
    <property type="project" value="InterPro"/>
</dbReference>
<proteinExistence type="predicted"/>
<dbReference type="GO" id="GO:0005654">
    <property type="term" value="C:nucleoplasm"/>
    <property type="evidence" value="ECO:0007669"/>
    <property type="project" value="TreeGrafter"/>
</dbReference>
<protein>
    <submittedName>
        <fullName evidence="1">A-kinase-interacting protein 1</fullName>
    </submittedName>
</protein>
<dbReference type="Proteomes" id="UP001205998">
    <property type="component" value="Unassembled WGS sequence"/>
</dbReference>
<feature type="non-terminal residue" evidence="1">
    <location>
        <position position="1"/>
    </location>
</feature>
<dbReference type="EMBL" id="MU551596">
    <property type="protein sequence ID" value="KAI5623935.1"/>
    <property type="molecule type" value="Genomic_DNA"/>
</dbReference>
<evidence type="ECO:0000313" key="1">
    <source>
        <dbReference type="EMBL" id="KAI5623935.1"/>
    </source>
</evidence>
<dbReference type="InterPro" id="IPR033214">
    <property type="entry name" value="AKIP1"/>
</dbReference>
<dbReference type="PANTHER" id="PTHR14330:SF2">
    <property type="entry name" value="A-KINASE-INTERACTING PROTEIN 1"/>
    <property type="match status" value="1"/>
</dbReference>
<keyword evidence="2" id="KW-1185">Reference proteome</keyword>
<feature type="non-terminal residue" evidence="1">
    <location>
        <position position="177"/>
    </location>
</feature>
<dbReference type="PANTHER" id="PTHR14330">
    <property type="entry name" value="A-KINASE-INTERACTING PROTEIN 1"/>
    <property type="match status" value="1"/>
</dbReference>